<gene>
    <name evidence="1" type="primary">AVEN_237194_1</name>
    <name evidence="1" type="ORF">CDAR_85601</name>
</gene>
<evidence type="ECO:0000313" key="1">
    <source>
        <dbReference type="EMBL" id="GIY08089.1"/>
    </source>
</evidence>
<comment type="caution">
    <text evidence="1">The sequence shown here is derived from an EMBL/GenBank/DDBJ whole genome shotgun (WGS) entry which is preliminary data.</text>
</comment>
<evidence type="ECO:0000313" key="2">
    <source>
        <dbReference type="Proteomes" id="UP001054837"/>
    </source>
</evidence>
<protein>
    <submittedName>
        <fullName evidence="1">Uncharacterized protein</fullName>
    </submittedName>
</protein>
<keyword evidence="2" id="KW-1185">Reference proteome</keyword>
<organism evidence="1 2">
    <name type="scientific">Caerostris darwini</name>
    <dbReference type="NCBI Taxonomy" id="1538125"/>
    <lineage>
        <taxon>Eukaryota</taxon>
        <taxon>Metazoa</taxon>
        <taxon>Ecdysozoa</taxon>
        <taxon>Arthropoda</taxon>
        <taxon>Chelicerata</taxon>
        <taxon>Arachnida</taxon>
        <taxon>Araneae</taxon>
        <taxon>Araneomorphae</taxon>
        <taxon>Entelegynae</taxon>
        <taxon>Araneoidea</taxon>
        <taxon>Araneidae</taxon>
        <taxon>Caerostris</taxon>
    </lineage>
</organism>
<reference evidence="1 2" key="1">
    <citation type="submission" date="2021-06" db="EMBL/GenBank/DDBJ databases">
        <title>Caerostris darwini draft genome.</title>
        <authorList>
            <person name="Kono N."/>
            <person name="Arakawa K."/>
        </authorList>
    </citation>
    <scope>NUCLEOTIDE SEQUENCE [LARGE SCALE GENOMIC DNA]</scope>
</reference>
<sequence length="548" mass="61098">MIIPVVAGAILGLAFDMNSMRPGSKYIFDPPDIEKNVQTIPRTFTESRYRFIESSSDGSSFLGVDGELSLKVKQGMVDISGAGKYMTKTVDRKKTVEMLITVNHETKTLTFPSHTTMRSDWQSKPQSSIGTHYIRSITYGGQLIISYKLIANKSEDIEEIKAAVTGNLAISGKMDINVTGKMDKINKDLHGKYTVSISVSATAGVFSPPKNIADCLKLCKEYPGMVKKINNGRGAPLKIELVALSTLNTDYKAYLKNYGMEATFMKATNMFEDLRNAGTEFKRWDRNKLWNPQQQDMVNKFRSKHKTAELSMASAISSMNSAKGVAPNHFDQAFNDYGQGRENIPWRYSLELTKLMHKVENIPYVWYPYTSAETHYIHWGSVNCSVPSSVPIYIGYAATSSKGYGNGGNILCLNVKPQFESREPYKKGEAEVSRISGMTYETLKTSTGFAYCALCELENATSVVTITGRTDCPSEMKLEYNGFLATNKKALSELVCMAGRPDDKIVDLHAKEDPKASKLVPVWMECEECEEEDEEEKAKYVNCAVCSR</sequence>
<dbReference type="AlphaFoldDB" id="A0AAV4QFH2"/>
<dbReference type="EMBL" id="BPLQ01004441">
    <property type="protein sequence ID" value="GIY08089.1"/>
    <property type="molecule type" value="Genomic_DNA"/>
</dbReference>
<name>A0AAV4QFH2_9ARAC</name>
<accession>A0AAV4QFH2</accession>
<dbReference type="Proteomes" id="UP001054837">
    <property type="component" value="Unassembled WGS sequence"/>
</dbReference>
<proteinExistence type="predicted"/>